<reference evidence="2" key="1">
    <citation type="submission" date="2021-07" db="EMBL/GenBank/DDBJ databases">
        <authorList>
            <person name="Catto M.A."/>
            <person name="Jacobson A."/>
            <person name="Kennedy G."/>
            <person name="Labadie P."/>
            <person name="Hunt B.G."/>
            <person name="Srinivasan R."/>
        </authorList>
    </citation>
    <scope>NUCLEOTIDE SEQUENCE</scope>
    <source>
        <strain evidence="2">PL_HMW_Pooled</strain>
        <tissue evidence="2">Head</tissue>
    </source>
</reference>
<name>A0AAE1IY82_9NEOP</name>
<dbReference type="EMBL" id="JAHWGI010001443">
    <property type="protein sequence ID" value="KAK3933181.1"/>
    <property type="molecule type" value="Genomic_DNA"/>
</dbReference>
<evidence type="ECO:0000313" key="2">
    <source>
        <dbReference type="EMBL" id="KAK3933181.1"/>
    </source>
</evidence>
<protein>
    <submittedName>
        <fullName evidence="2">Microtubule-actin cross-linking factor 1, isoforms 1/2/3/5</fullName>
    </submittedName>
</protein>
<comment type="caution">
    <text evidence="2">The sequence shown here is derived from an EMBL/GenBank/DDBJ whole genome shotgun (WGS) entry which is preliminary data.</text>
</comment>
<dbReference type="Proteomes" id="UP001219518">
    <property type="component" value="Unassembled WGS sequence"/>
</dbReference>
<keyword evidence="3" id="KW-1185">Reference proteome</keyword>
<sequence>MVELGKGVFLSKTDRDQLRVDFKNKPLLLARKTLFALYGREAFQMLKVTGKGMKEGSYTIRRSVLTAVCRFVNNNVAEERAMKISDLTSMITKRAPDWRQKSPGMKKVTSARKLKQHSSKADNTSPLKTTPSTPSTPSSGRSVSPARSAAPTPSSFTSGFAQPTVWSDHGYNYSAYPPGAYQSPSGSVPGPGWGGNQAQWQQWWDSYSTDSTPHYSNCSGSAASTPTYQN</sequence>
<proteinExistence type="predicted"/>
<organism evidence="2 3">
    <name type="scientific">Frankliniella fusca</name>
    <dbReference type="NCBI Taxonomy" id="407009"/>
    <lineage>
        <taxon>Eukaryota</taxon>
        <taxon>Metazoa</taxon>
        <taxon>Ecdysozoa</taxon>
        <taxon>Arthropoda</taxon>
        <taxon>Hexapoda</taxon>
        <taxon>Insecta</taxon>
        <taxon>Pterygota</taxon>
        <taxon>Neoptera</taxon>
        <taxon>Paraneoptera</taxon>
        <taxon>Thysanoptera</taxon>
        <taxon>Terebrantia</taxon>
        <taxon>Thripoidea</taxon>
        <taxon>Thripidae</taxon>
        <taxon>Frankliniella</taxon>
    </lineage>
</organism>
<feature type="non-terminal residue" evidence="2">
    <location>
        <position position="1"/>
    </location>
</feature>
<feature type="region of interest" description="Disordered" evidence="1">
    <location>
        <begin position="95"/>
        <end position="158"/>
    </location>
</feature>
<reference evidence="2" key="2">
    <citation type="journal article" date="2023" name="BMC Genomics">
        <title>Pest status, molecular evolution, and epigenetic factors derived from the genome assembly of Frankliniella fusca, a thysanopteran phytovirus vector.</title>
        <authorList>
            <person name="Catto M.A."/>
            <person name="Labadie P.E."/>
            <person name="Jacobson A.L."/>
            <person name="Kennedy G.G."/>
            <person name="Srinivasan R."/>
            <person name="Hunt B.G."/>
        </authorList>
    </citation>
    <scope>NUCLEOTIDE SEQUENCE</scope>
    <source>
        <strain evidence="2">PL_HMW_Pooled</strain>
    </source>
</reference>
<feature type="compositionally biased region" description="Low complexity" evidence="1">
    <location>
        <begin position="124"/>
        <end position="158"/>
    </location>
</feature>
<evidence type="ECO:0000313" key="3">
    <source>
        <dbReference type="Proteomes" id="UP001219518"/>
    </source>
</evidence>
<feature type="region of interest" description="Disordered" evidence="1">
    <location>
        <begin position="209"/>
        <end position="230"/>
    </location>
</feature>
<dbReference type="AlphaFoldDB" id="A0AAE1IY82"/>
<accession>A0AAE1IY82</accession>
<evidence type="ECO:0000256" key="1">
    <source>
        <dbReference type="SAM" id="MobiDB-lite"/>
    </source>
</evidence>
<feature type="compositionally biased region" description="Basic residues" evidence="1">
    <location>
        <begin position="109"/>
        <end position="118"/>
    </location>
</feature>
<gene>
    <name evidence="2" type="ORF">KUF71_017442</name>
</gene>